<gene>
    <name evidence="2" type="ORF">OXX778_LOCUS6987</name>
</gene>
<dbReference type="AlphaFoldDB" id="A0A813TMP8"/>
<comment type="caution">
    <text evidence="2">The sequence shown here is derived from an EMBL/GenBank/DDBJ whole genome shotgun (WGS) entry which is preliminary data.</text>
</comment>
<dbReference type="EMBL" id="CAJNOC010000865">
    <property type="protein sequence ID" value="CAF0811320.1"/>
    <property type="molecule type" value="Genomic_DNA"/>
</dbReference>
<dbReference type="SUPFAM" id="SSF52833">
    <property type="entry name" value="Thioredoxin-like"/>
    <property type="match status" value="1"/>
</dbReference>
<dbReference type="Pfam" id="PF00085">
    <property type="entry name" value="Thioredoxin"/>
    <property type="match status" value="1"/>
</dbReference>
<evidence type="ECO:0000313" key="2">
    <source>
        <dbReference type="EMBL" id="CAF0811320.1"/>
    </source>
</evidence>
<keyword evidence="3" id="KW-1185">Reference proteome</keyword>
<accession>A0A813TMP8</accession>
<organism evidence="2 3">
    <name type="scientific">Brachionus calyciflorus</name>
    <dbReference type="NCBI Taxonomy" id="104777"/>
    <lineage>
        <taxon>Eukaryota</taxon>
        <taxon>Metazoa</taxon>
        <taxon>Spiralia</taxon>
        <taxon>Gnathifera</taxon>
        <taxon>Rotifera</taxon>
        <taxon>Eurotatoria</taxon>
        <taxon>Monogononta</taxon>
        <taxon>Pseudotrocha</taxon>
        <taxon>Ploima</taxon>
        <taxon>Brachionidae</taxon>
        <taxon>Brachionus</taxon>
    </lineage>
</organism>
<dbReference type="Proteomes" id="UP000663879">
    <property type="component" value="Unassembled WGS sequence"/>
</dbReference>
<name>A0A813TMP8_9BILA</name>
<dbReference type="PANTHER" id="PTHR10438:SF468">
    <property type="entry name" value="THIOREDOXIN-1-RELATED"/>
    <property type="match status" value="1"/>
</dbReference>
<evidence type="ECO:0000259" key="1">
    <source>
        <dbReference type="Pfam" id="PF00085"/>
    </source>
</evidence>
<dbReference type="PANTHER" id="PTHR10438">
    <property type="entry name" value="THIOREDOXIN"/>
    <property type="match status" value="1"/>
</dbReference>
<dbReference type="InterPro" id="IPR050620">
    <property type="entry name" value="Thioredoxin_H-type-like"/>
</dbReference>
<evidence type="ECO:0000313" key="3">
    <source>
        <dbReference type="Proteomes" id="UP000663879"/>
    </source>
</evidence>
<reference evidence="2" key="1">
    <citation type="submission" date="2021-02" db="EMBL/GenBank/DDBJ databases">
        <authorList>
            <person name="Nowell W R."/>
        </authorList>
    </citation>
    <scope>NUCLEOTIDE SEQUENCE</scope>
    <source>
        <strain evidence="2">Ploen Becks lab</strain>
    </source>
</reference>
<dbReference type="Gene3D" id="3.40.30.10">
    <property type="entry name" value="Glutaredoxin"/>
    <property type="match status" value="1"/>
</dbReference>
<proteinExistence type="predicted"/>
<feature type="domain" description="Thioredoxin" evidence="1">
    <location>
        <begin position="6"/>
        <end position="98"/>
    </location>
</feature>
<protein>
    <recommendedName>
        <fullName evidence="1">Thioredoxin domain-containing protein</fullName>
    </recommendedName>
</protein>
<dbReference type="CDD" id="cd02947">
    <property type="entry name" value="TRX_family"/>
    <property type="match status" value="1"/>
</dbReference>
<dbReference type="OrthoDB" id="2121326at2759"/>
<sequence length="104" mass="12103">MVYDCVSLEDFKDIISKGKTIVKFTSPRSTSCKFISLYYKMFERRYRSLKYAQVDIEEISEVRTLVDVYAVPSFYCFSDGKLVSYMIGGNASKLDEFLHRHAII</sequence>
<dbReference type="InterPro" id="IPR013766">
    <property type="entry name" value="Thioredoxin_domain"/>
</dbReference>
<dbReference type="InterPro" id="IPR036249">
    <property type="entry name" value="Thioredoxin-like_sf"/>
</dbReference>